<accession>A0A2R8B9R5</accession>
<gene>
    <name evidence="1" type="ORF">ASD8599_00521</name>
</gene>
<name>A0A2R8B9R5_9RHOB</name>
<sequence length="210" mass="23019">MKHIWAFVLLGGIVFSLLAGGATAQMFSGRPDTLSTNVTFSSHDPVSFQITINDKQIATRRSSRLGDTGATPYTGYFDKTLNVELRWIEVFNETAFQTSIKVPTKSLSRLDAKGEHASLTIRIGVNGAVDVMTPHPELNKHLREGTEDKITPEMDAPVVVATFCASQLEAADPHAVEMKTWLDAQTLKRAKRYKADAQQTGAATAPRDRC</sequence>
<evidence type="ECO:0000313" key="2">
    <source>
        <dbReference type="Proteomes" id="UP000244880"/>
    </source>
</evidence>
<organism evidence="1 2">
    <name type="scientific">Ascidiaceihabitans donghaensis</name>
    <dbReference type="NCBI Taxonomy" id="1510460"/>
    <lineage>
        <taxon>Bacteria</taxon>
        <taxon>Pseudomonadati</taxon>
        <taxon>Pseudomonadota</taxon>
        <taxon>Alphaproteobacteria</taxon>
        <taxon>Rhodobacterales</taxon>
        <taxon>Paracoccaceae</taxon>
        <taxon>Ascidiaceihabitans</taxon>
    </lineage>
</organism>
<dbReference type="AlphaFoldDB" id="A0A2R8B9R5"/>
<protein>
    <submittedName>
        <fullName evidence="1">Uncharacterized protein</fullName>
    </submittedName>
</protein>
<dbReference type="RefSeq" id="WP_108827082.1">
    <property type="nucleotide sequence ID" value="NZ_OMOR01000001.1"/>
</dbReference>
<dbReference type="EMBL" id="OMOR01000001">
    <property type="protein sequence ID" value="SPH19780.1"/>
    <property type="molecule type" value="Genomic_DNA"/>
</dbReference>
<proteinExistence type="predicted"/>
<reference evidence="1 2" key="1">
    <citation type="submission" date="2018-03" db="EMBL/GenBank/DDBJ databases">
        <authorList>
            <person name="Keele B.F."/>
        </authorList>
    </citation>
    <scope>NUCLEOTIDE SEQUENCE [LARGE SCALE GENOMIC DNA]</scope>
    <source>
        <strain evidence="1 2">CECT 8599</strain>
    </source>
</reference>
<evidence type="ECO:0000313" key="1">
    <source>
        <dbReference type="EMBL" id="SPH19780.1"/>
    </source>
</evidence>
<dbReference type="Proteomes" id="UP000244880">
    <property type="component" value="Unassembled WGS sequence"/>
</dbReference>
<keyword evidence="2" id="KW-1185">Reference proteome</keyword>